<dbReference type="Proteomes" id="UP000236743">
    <property type="component" value="Unassembled WGS sequence"/>
</dbReference>
<dbReference type="RefSeq" id="WP_103871363.1">
    <property type="nucleotide sequence ID" value="NZ_FNUY01000002.1"/>
</dbReference>
<evidence type="ECO:0000313" key="3">
    <source>
        <dbReference type="Proteomes" id="UP000236743"/>
    </source>
</evidence>
<evidence type="ECO:0000259" key="1">
    <source>
        <dbReference type="Pfam" id="PF01882"/>
    </source>
</evidence>
<dbReference type="AlphaFoldDB" id="A0A1H5UXJ9"/>
<evidence type="ECO:0000313" key="2">
    <source>
        <dbReference type="EMBL" id="SEF79882.1"/>
    </source>
</evidence>
<dbReference type="Pfam" id="PF01882">
    <property type="entry name" value="DUF58"/>
    <property type="match status" value="1"/>
</dbReference>
<dbReference type="InterPro" id="IPR036465">
    <property type="entry name" value="vWFA_dom_sf"/>
</dbReference>
<dbReference type="InterPro" id="IPR002881">
    <property type="entry name" value="DUF58"/>
</dbReference>
<dbReference type="SUPFAM" id="SSF53300">
    <property type="entry name" value="vWA-like"/>
    <property type="match status" value="1"/>
</dbReference>
<protein>
    <recommendedName>
        <fullName evidence="1">DUF58 domain-containing protein</fullName>
    </recommendedName>
</protein>
<feature type="domain" description="DUF58" evidence="1">
    <location>
        <begin position="79"/>
        <end position="286"/>
    </location>
</feature>
<sequence>MSAAGLGQRLAALGRAVGVRSTAPAAPEARRGAYSSISELAALESAARDFSFLHRQPNRSLLAGRHGSRIRGRGLAFEELRQYLPGDDIRTIDWRVTARTGKPFVRVYAEDKDRPSLLVVDQRMNMFFGSRRALKSVAAAEAAALCAWRLLAQGDRVGGFVFNDTRIDEERPHRSREAVMRLLDNVSRQNGELHAGASAARGSAQLDAVLEAASQTAKHDHLVIIVSDLEGNGPHTRDLLLRLATRNDVVLLLIYDPFLLHLPETGDIVVSDGELQVELGFGTSRQRKSLASFVDARVEEILNYQREIGVTVLPLSSAEEVAPQIKRLLGQAVWQQRRR</sequence>
<keyword evidence="3" id="KW-1185">Reference proteome</keyword>
<accession>A0A1H5UXJ9</accession>
<reference evidence="2 3" key="1">
    <citation type="submission" date="2016-10" db="EMBL/GenBank/DDBJ databases">
        <authorList>
            <person name="de Groot N.N."/>
        </authorList>
    </citation>
    <scope>NUCLEOTIDE SEQUENCE [LARGE SCALE GENOMIC DNA]</scope>
    <source>
        <strain evidence="2 3">DSM 26656</strain>
    </source>
</reference>
<dbReference type="EMBL" id="FNUY01000002">
    <property type="protein sequence ID" value="SEF79882.1"/>
    <property type="molecule type" value="Genomic_DNA"/>
</dbReference>
<dbReference type="PANTHER" id="PTHR33608:SF12">
    <property type="entry name" value="DUF58 DOMAIN-CONTAINING PROTEIN"/>
    <property type="match status" value="1"/>
</dbReference>
<dbReference type="OrthoDB" id="9776116at2"/>
<proteinExistence type="predicted"/>
<gene>
    <name evidence="2" type="ORF">SAMN04488115_10272</name>
</gene>
<organism evidence="2 3">
    <name type="scientific">Bosea lathyri</name>
    <dbReference type="NCBI Taxonomy" id="1036778"/>
    <lineage>
        <taxon>Bacteria</taxon>
        <taxon>Pseudomonadati</taxon>
        <taxon>Pseudomonadota</taxon>
        <taxon>Alphaproteobacteria</taxon>
        <taxon>Hyphomicrobiales</taxon>
        <taxon>Boseaceae</taxon>
        <taxon>Bosea</taxon>
    </lineage>
</organism>
<dbReference type="PANTHER" id="PTHR33608">
    <property type="entry name" value="BLL2464 PROTEIN"/>
    <property type="match status" value="1"/>
</dbReference>
<name>A0A1H5UXJ9_9HYPH</name>